<dbReference type="VEuPathDB" id="PlasmoDB:PCOAH_00033470"/>
<dbReference type="KEGG" id="pcot:PCOAH_00033470"/>
<dbReference type="Pfam" id="PF05795">
    <property type="entry name" value="Plasmodium_Vir"/>
    <property type="match status" value="1"/>
</dbReference>
<dbReference type="Proteomes" id="UP000092716">
    <property type="component" value="Chromosome 11"/>
</dbReference>
<dbReference type="RefSeq" id="XP_019915649.1">
    <property type="nucleotide sequence ID" value="XM_020060141.1"/>
</dbReference>
<dbReference type="AlphaFoldDB" id="A0A1B1E1R0"/>
<reference evidence="3" key="1">
    <citation type="submission" date="2016-06" db="EMBL/GenBank/DDBJ databases">
        <title>First high quality genome sequence of Plasmodium coatneyi using continuous long reads from single molecule, real-time sequencing.</title>
        <authorList>
            <person name="Chien J.-T."/>
            <person name="Pakala S.B."/>
            <person name="Geraldo J.A."/>
            <person name="Lapp S.A."/>
            <person name="Barnwell J.W."/>
            <person name="Kissinger J.C."/>
            <person name="Galinski M.R."/>
            <person name="Humphrey J.C."/>
        </authorList>
    </citation>
    <scope>NUCLEOTIDE SEQUENCE [LARGE SCALE GENOMIC DNA]</scope>
    <source>
        <strain evidence="3">Hackeri</strain>
    </source>
</reference>
<dbReference type="GeneID" id="30910078"/>
<feature type="region of interest" description="Disordered" evidence="1">
    <location>
        <begin position="331"/>
        <end position="369"/>
    </location>
</feature>
<dbReference type="EMBL" id="CP016249">
    <property type="protein sequence ID" value="ANQ08954.1"/>
    <property type="molecule type" value="Genomic_DNA"/>
</dbReference>
<proteinExistence type="predicted"/>
<feature type="compositionally biased region" description="Basic and acidic residues" evidence="1">
    <location>
        <begin position="360"/>
        <end position="369"/>
    </location>
</feature>
<feature type="region of interest" description="Disordered" evidence="1">
    <location>
        <begin position="291"/>
        <end position="312"/>
    </location>
</feature>
<evidence type="ECO:0000313" key="3">
    <source>
        <dbReference type="Proteomes" id="UP000092716"/>
    </source>
</evidence>
<accession>A0A1B1E1R0</accession>
<name>A0A1B1E1R0_9APIC</name>
<protein>
    <submittedName>
        <fullName evidence="2">KIR protein</fullName>
    </submittedName>
</protein>
<evidence type="ECO:0000313" key="2">
    <source>
        <dbReference type="EMBL" id="ANQ08954.1"/>
    </source>
</evidence>
<gene>
    <name evidence="2" type="ORF">PCOAH_00033470</name>
</gene>
<organism evidence="2 3">
    <name type="scientific">Plasmodium coatneyi</name>
    <dbReference type="NCBI Taxonomy" id="208452"/>
    <lineage>
        <taxon>Eukaryota</taxon>
        <taxon>Sar</taxon>
        <taxon>Alveolata</taxon>
        <taxon>Apicomplexa</taxon>
        <taxon>Aconoidasida</taxon>
        <taxon>Haemosporida</taxon>
        <taxon>Plasmodiidae</taxon>
        <taxon>Plasmodium</taxon>
    </lineage>
</organism>
<keyword evidence="3" id="KW-1185">Reference proteome</keyword>
<sequence length="369" mass="41705">MSGSPLDADRLPAHVYFYGPFEDSNPHCCQKNTEPDNIQTKLASCCNNEITDIITQIEKALCFVSGMKPYKEYPLHKQRWNFLYYWIGDKIWNALKSYEDKSSQFAGCLEDVCKIIKTKCESDNGGVGEECKLTCHNIEHSTFTNRKKFFDFTQNYNNIKDYLHSGREKCETHWSTYKQGVTEACTKVKEYCDGKGKDSNDPYCTDIYKDDESYCTGAMLPKLECKSQDAEIEEESTCSFDDLNIKALEENVRNATTTASIYSIIGTLGLTVVPYALYKYKRWSSWFGNHSSGNGRSGRNRRKGRSTGHEFDTLTDVSAVDSTIADSTEVSTIYDRSPKRGTRSGIGAGTGTNANNNSTSDHHQRTNFK</sequence>
<evidence type="ECO:0000256" key="1">
    <source>
        <dbReference type="SAM" id="MobiDB-lite"/>
    </source>
</evidence>
<dbReference type="InterPro" id="IPR008780">
    <property type="entry name" value="Plasmodium_Vir"/>
</dbReference>